<dbReference type="Proteomes" id="UP000523821">
    <property type="component" value="Unassembled WGS sequence"/>
</dbReference>
<proteinExistence type="predicted"/>
<dbReference type="AlphaFoldDB" id="A0A7W9CTV5"/>
<accession>A0A7W9CTV5</accession>
<keyword evidence="1" id="KW-0732">Signal</keyword>
<sequence>MLRAAFTALLLGTVPAAAVPVDALSESRRMTQAEMAETVDFMVGNAVFALLQAAGHMAADVFRLPVDGERGADDFATFTLLEPRSAAGDQTLVNAIDTWYLSDRLTASNDGSSVPIGPHALDLTRANAITCRMVGADPQGFSDIADAVALAPAARDRCVADYARDRAAFDAILAPFRRPAAAAKSAVRTVYDPAPDDLELEATVLSDNRVLEEVGDRLADHYLLPDGVTVRAAPCGSPTAEWKAGEKELVLCYELSAIHAALIIDDIRQR</sequence>
<dbReference type="EMBL" id="JACHOO010000001">
    <property type="protein sequence ID" value="MBB5751473.1"/>
    <property type="molecule type" value="Genomic_DNA"/>
</dbReference>
<name>A0A7W9CTV5_9HYPH</name>
<keyword evidence="3" id="KW-1185">Reference proteome</keyword>
<dbReference type="Pfam" id="PF14247">
    <property type="entry name" value="DUF4344"/>
    <property type="match status" value="1"/>
</dbReference>
<dbReference type="RefSeq" id="WP_183852172.1">
    <property type="nucleotide sequence ID" value="NZ_JACHOO010000001.1"/>
</dbReference>
<evidence type="ECO:0000313" key="3">
    <source>
        <dbReference type="Proteomes" id="UP000523821"/>
    </source>
</evidence>
<comment type="caution">
    <text evidence="2">The sequence shown here is derived from an EMBL/GenBank/DDBJ whole genome shotgun (WGS) entry which is preliminary data.</text>
</comment>
<protein>
    <submittedName>
        <fullName evidence="2">Uncharacterized protein</fullName>
    </submittedName>
</protein>
<evidence type="ECO:0000256" key="1">
    <source>
        <dbReference type="SAM" id="SignalP"/>
    </source>
</evidence>
<dbReference type="InterPro" id="IPR025644">
    <property type="entry name" value="DUF4344"/>
</dbReference>
<feature type="chain" id="PRO_5031179649" evidence="1">
    <location>
        <begin position="19"/>
        <end position="270"/>
    </location>
</feature>
<evidence type="ECO:0000313" key="2">
    <source>
        <dbReference type="EMBL" id="MBB5751473.1"/>
    </source>
</evidence>
<feature type="signal peptide" evidence="1">
    <location>
        <begin position="1"/>
        <end position="18"/>
    </location>
</feature>
<organism evidence="2 3">
    <name type="scientific">Prosthecomicrobium pneumaticum</name>
    <dbReference type="NCBI Taxonomy" id="81895"/>
    <lineage>
        <taxon>Bacteria</taxon>
        <taxon>Pseudomonadati</taxon>
        <taxon>Pseudomonadota</taxon>
        <taxon>Alphaproteobacteria</taxon>
        <taxon>Hyphomicrobiales</taxon>
        <taxon>Kaistiaceae</taxon>
        <taxon>Prosthecomicrobium</taxon>
    </lineage>
</organism>
<reference evidence="2 3" key="1">
    <citation type="submission" date="2020-08" db="EMBL/GenBank/DDBJ databases">
        <title>Genomic Encyclopedia of Type Strains, Phase IV (KMG-IV): sequencing the most valuable type-strain genomes for metagenomic binning, comparative biology and taxonomic classification.</title>
        <authorList>
            <person name="Goeker M."/>
        </authorList>
    </citation>
    <scope>NUCLEOTIDE SEQUENCE [LARGE SCALE GENOMIC DNA]</scope>
    <source>
        <strain evidence="2 3">DSM 16268</strain>
    </source>
</reference>
<gene>
    <name evidence="2" type="ORF">GGQ63_000516</name>
</gene>